<gene>
    <name evidence="3" type="ORF">HAP95_12470</name>
</gene>
<dbReference type="SUPFAM" id="SSF88659">
    <property type="entry name" value="Sigma3 and sigma4 domains of RNA polymerase sigma factors"/>
    <property type="match status" value="1"/>
</dbReference>
<evidence type="ECO:0000313" key="4">
    <source>
        <dbReference type="Proteomes" id="UP000755654"/>
    </source>
</evidence>
<dbReference type="Gene3D" id="1.10.10.10">
    <property type="entry name" value="Winged helix-like DNA-binding domain superfamily/Winged helix DNA-binding domain"/>
    <property type="match status" value="1"/>
</dbReference>
<reference evidence="3 4" key="1">
    <citation type="journal article" date="2021" name="ISME J.">
        <title>Genomic evolution of the class Acidithiobacillia: deep-branching Proteobacteria living in extreme acidic conditions.</title>
        <authorList>
            <person name="Moya-Beltran A."/>
            <person name="Beard S."/>
            <person name="Rojas-Villalobos C."/>
            <person name="Issotta F."/>
            <person name="Gallardo Y."/>
            <person name="Ulloa R."/>
            <person name="Giaveno A."/>
            <person name="Degli Esposti M."/>
            <person name="Johnson D.B."/>
            <person name="Quatrini R."/>
        </authorList>
    </citation>
    <scope>NUCLEOTIDE SEQUENCE [LARGE SCALE GENOMIC DNA]</scope>
    <source>
        <strain evidence="3 4">RW2</strain>
    </source>
</reference>
<accession>A0ABS6A1G5</accession>
<evidence type="ECO:0000256" key="1">
    <source>
        <dbReference type="SAM" id="MobiDB-lite"/>
    </source>
</evidence>
<name>A0ABS6A1G5_9PROT</name>
<dbReference type="Proteomes" id="UP000755654">
    <property type="component" value="Unassembled WGS sequence"/>
</dbReference>
<evidence type="ECO:0000259" key="2">
    <source>
        <dbReference type="Pfam" id="PF04545"/>
    </source>
</evidence>
<keyword evidence="4" id="KW-1185">Reference proteome</keyword>
<sequence length="193" mass="22370">MTLIPIKSQTAEPREITMERLYRQGETLAQVGDKFGLTRERVRQILKERGVSKDQGGEALQAARRKEQKERTRQQRRQARQEYLAEWCLQTLGCTIDEAVRINGGKPITRQRSCRPNGSAYDKYLGIRNQVLLKNRTAYLSLPDWHQAWVRSGHWEDGPGHGWCLIKIDPQKPWELNNVHVVRAGSWIKRGKS</sequence>
<dbReference type="RefSeq" id="WP_215880711.1">
    <property type="nucleotide sequence ID" value="NZ_JAAOMP010000134.1"/>
</dbReference>
<proteinExistence type="predicted"/>
<feature type="region of interest" description="Disordered" evidence="1">
    <location>
        <begin position="53"/>
        <end position="74"/>
    </location>
</feature>
<organism evidence="3 4">
    <name type="scientific">Acidithiobacillus sulfurivorans</name>
    <dbReference type="NCBI Taxonomy" id="1958756"/>
    <lineage>
        <taxon>Bacteria</taxon>
        <taxon>Pseudomonadati</taxon>
        <taxon>Pseudomonadota</taxon>
        <taxon>Acidithiobacillia</taxon>
        <taxon>Acidithiobacillales</taxon>
        <taxon>Acidithiobacillaceae</taxon>
        <taxon>Acidithiobacillus</taxon>
    </lineage>
</organism>
<dbReference type="InterPro" id="IPR036388">
    <property type="entry name" value="WH-like_DNA-bd_sf"/>
</dbReference>
<feature type="domain" description="RNA polymerase sigma-70 region 4" evidence="2">
    <location>
        <begin position="22"/>
        <end position="47"/>
    </location>
</feature>
<protein>
    <recommendedName>
        <fullName evidence="2">RNA polymerase sigma-70 region 4 domain-containing protein</fullName>
    </recommendedName>
</protein>
<dbReference type="InterPro" id="IPR013324">
    <property type="entry name" value="RNA_pol_sigma_r3/r4-like"/>
</dbReference>
<dbReference type="InterPro" id="IPR007630">
    <property type="entry name" value="RNA_pol_sigma70_r4"/>
</dbReference>
<dbReference type="EMBL" id="JAAOMP010000134">
    <property type="protein sequence ID" value="MBU2760951.1"/>
    <property type="molecule type" value="Genomic_DNA"/>
</dbReference>
<dbReference type="Pfam" id="PF04545">
    <property type="entry name" value="Sigma70_r4"/>
    <property type="match status" value="1"/>
</dbReference>
<feature type="compositionally biased region" description="Basic and acidic residues" evidence="1">
    <location>
        <begin position="64"/>
        <end position="73"/>
    </location>
</feature>
<evidence type="ECO:0000313" key="3">
    <source>
        <dbReference type="EMBL" id="MBU2760951.1"/>
    </source>
</evidence>
<comment type="caution">
    <text evidence="3">The sequence shown here is derived from an EMBL/GenBank/DDBJ whole genome shotgun (WGS) entry which is preliminary data.</text>
</comment>